<organism evidence="2 3">
    <name type="scientific">Colocasia esculenta</name>
    <name type="common">Wild taro</name>
    <name type="synonym">Arum esculentum</name>
    <dbReference type="NCBI Taxonomy" id="4460"/>
    <lineage>
        <taxon>Eukaryota</taxon>
        <taxon>Viridiplantae</taxon>
        <taxon>Streptophyta</taxon>
        <taxon>Embryophyta</taxon>
        <taxon>Tracheophyta</taxon>
        <taxon>Spermatophyta</taxon>
        <taxon>Magnoliopsida</taxon>
        <taxon>Liliopsida</taxon>
        <taxon>Araceae</taxon>
        <taxon>Aroideae</taxon>
        <taxon>Colocasieae</taxon>
        <taxon>Colocasia</taxon>
    </lineage>
</organism>
<dbReference type="AlphaFoldDB" id="A0A843UG56"/>
<comment type="caution">
    <text evidence="2">The sequence shown here is derived from an EMBL/GenBank/DDBJ whole genome shotgun (WGS) entry which is preliminary data.</text>
</comment>
<feature type="region of interest" description="Disordered" evidence="1">
    <location>
        <begin position="1"/>
        <end position="61"/>
    </location>
</feature>
<dbReference type="Proteomes" id="UP000652761">
    <property type="component" value="Unassembled WGS sequence"/>
</dbReference>
<accession>A0A843UG56</accession>
<name>A0A843UG56_COLES</name>
<feature type="compositionally biased region" description="Basic residues" evidence="1">
    <location>
        <begin position="25"/>
        <end position="36"/>
    </location>
</feature>
<evidence type="ECO:0000313" key="3">
    <source>
        <dbReference type="Proteomes" id="UP000652761"/>
    </source>
</evidence>
<reference evidence="2" key="1">
    <citation type="submission" date="2017-07" db="EMBL/GenBank/DDBJ databases">
        <title>Taro Niue Genome Assembly and Annotation.</title>
        <authorList>
            <person name="Atibalentja N."/>
            <person name="Keating K."/>
            <person name="Fields C.J."/>
        </authorList>
    </citation>
    <scope>NUCLEOTIDE SEQUENCE</scope>
    <source>
        <strain evidence="2">Niue_2</strain>
        <tissue evidence="2">Leaf</tissue>
    </source>
</reference>
<proteinExistence type="predicted"/>
<keyword evidence="3" id="KW-1185">Reference proteome</keyword>
<feature type="compositionally biased region" description="Polar residues" evidence="1">
    <location>
        <begin position="15"/>
        <end position="24"/>
    </location>
</feature>
<gene>
    <name evidence="2" type="ORF">Taro_014896</name>
</gene>
<protein>
    <submittedName>
        <fullName evidence="2">Uncharacterized protein</fullName>
    </submittedName>
</protein>
<sequence>MNDTEQPREKDVSPQARTPQTSTRSKAHKQNHPRPRTCHEVKEPHTSVPPQSGTKEQTMKQ</sequence>
<evidence type="ECO:0000256" key="1">
    <source>
        <dbReference type="SAM" id="MobiDB-lite"/>
    </source>
</evidence>
<feature type="compositionally biased region" description="Basic and acidic residues" evidence="1">
    <location>
        <begin position="1"/>
        <end position="12"/>
    </location>
</feature>
<dbReference type="EMBL" id="NMUH01000630">
    <property type="protein sequence ID" value="MQL82435.1"/>
    <property type="molecule type" value="Genomic_DNA"/>
</dbReference>
<feature type="compositionally biased region" description="Polar residues" evidence="1">
    <location>
        <begin position="48"/>
        <end position="61"/>
    </location>
</feature>
<evidence type="ECO:0000313" key="2">
    <source>
        <dbReference type="EMBL" id="MQL82435.1"/>
    </source>
</evidence>